<protein>
    <recommendedName>
        <fullName evidence="3">DUF2383 domain-containing protein</fullName>
    </recommendedName>
</protein>
<accession>A0A1H1LL68</accession>
<reference evidence="1 2" key="1">
    <citation type="submission" date="2016-10" db="EMBL/GenBank/DDBJ databases">
        <authorList>
            <person name="Varghese N."/>
            <person name="Submissions S."/>
        </authorList>
    </citation>
    <scope>NUCLEOTIDE SEQUENCE [LARGE SCALE GENOMIC DNA]</scope>
    <source>
        <strain evidence="1 2">Mar_2010_102</strain>
    </source>
</reference>
<dbReference type="Proteomes" id="UP000198858">
    <property type="component" value="Chromosome I"/>
</dbReference>
<proteinExistence type="predicted"/>
<organism evidence="1 2">
    <name type="scientific">Christiangramia echinicola</name>
    <dbReference type="NCBI Taxonomy" id="279359"/>
    <lineage>
        <taxon>Bacteria</taxon>
        <taxon>Pseudomonadati</taxon>
        <taxon>Bacteroidota</taxon>
        <taxon>Flavobacteriia</taxon>
        <taxon>Flavobacteriales</taxon>
        <taxon>Flavobacteriaceae</taxon>
        <taxon>Christiangramia</taxon>
    </lineage>
</organism>
<dbReference type="InterPro" id="IPR012347">
    <property type="entry name" value="Ferritin-like"/>
</dbReference>
<evidence type="ECO:0000313" key="1">
    <source>
        <dbReference type="EMBL" id="SDR75090.1"/>
    </source>
</evidence>
<evidence type="ECO:0008006" key="3">
    <source>
        <dbReference type="Google" id="ProtNLM"/>
    </source>
</evidence>
<keyword evidence="2" id="KW-1185">Reference proteome</keyword>
<sequence length="155" mass="18846">MQFGQKKKTIELLEKLRIRNYKSAFMYKIAYTNENRLILKNFYRQLYAQKITFIEEIEERIELLKKEISPIPDPKMLSFYNRKKCELSQLYLKYKMKNRFSDFHRRELKCLKQYTKYLSVINHASVRELLLAHKHKIKSNIVEMNNTGVMKFPIA</sequence>
<name>A0A1H1LL68_9FLAO</name>
<dbReference type="EMBL" id="LT629745">
    <property type="protein sequence ID" value="SDR75090.1"/>
    <property type="molecule type" value="Genomic_DNA"/>
</dbReference>
<dbReference type="AlphaFoldDB" id="A0A1H1LL68"/>
<dbReference type="Gene3D" id="1.20.1260.10">
    <property type="match status" value="1"/>
</dbReference>
<evidence type="ECO:0000313" key="2">
    <source>
        <dbReference type="Proteomes" id="UP000198858"/>
    </source>
</evidence>
<gene>
    <name evidence="1" type="ORF">SAMN04488552_0858</name>
</gene>